<evidence type="ECO:0000313" key="3">
    <source>
        <dbReference type="Proteomes" id="UP000672009"/>
    </source>
</evidence>
<proteinExistence type="predicted"/>
<name>A0A975FAD0_9GAMM</name>
<evidence type="ECO:0000313" key="2">
    <source>
        <dbReference type="EMBL" id="QTR54325.1"/>
    </source>
</evidence>
<feature type="region of interest" description="Disordered" evidence="1">
    <location>
        <begin position="1"/>
        <end position="20"/>
    </location>
</feature>
<reference evidence="2" key="1">
    <citation type="submission" date="2021-04" db="EMBL/GenBank/DDBJ databases">
        <title>Genomics, taxonomy and metabolism of representatives of sulfur bacteria of the genus Thiothrix: Thiothrix fructosivorans QT, Thiothrix unzii A1T and three new species, Thiothrix subterranea sp. nov., Thiothrix litoralis sp. nov. and 'Candidatus Thiothrix anitrata' sp. nov.</title>
        <authorList>
            <person name="Ravin N.V."/>
            <person name="Smolyakov D."/>
            <person name="Rudenko T.S."/>
            <person name="Mardanov A.V."/>
            <person name="Beletsky A.V."/>
            <person name="Markov N.D."/>
            <person name="Fomenkov A.I."/>
            <person name="Roberts R.J."/>
            <person name="Karnachuk O.V."/>
            <person name="Novikov A."/>
            <person name="Grabovich M.Y."/>
        </authorList>
    </citation>
    <scope>NUCLEOTIDE SEQUENCE</scope>
    <source>
        <strain evidence="2">A1</strain>
    </source>
</reference>
<gene>
    <name evidence="2" type="ORF">J9260_04310</name>
</gene>
<sequence>MAESKPAFTDHPLETTAMPLPTPTTSIPFSDLTSLLPLRDHRAYATQLQALAQQLPYPISRWPAFGEYAEDWLSVEISEFKQQLFYCERGGYTLQASGENLIDLSYQIFRAIIPAMTPTAQQTAATLDRIKDQRQLIWLRMSSEIYRMFQINPQFGMRTAYANVAWMCEELVRAGTFPTPQAAFNNREAILHGLTLSGLPHAYAVNVYEQLAPPRPQ</sequence>
<organism evidence="2 3">
    <name type="scientific">Thiothrix unzii</name>
    <dbReference type="NCBI Taxonomy" id="111769"/>
    <lineage>
        <taxon>Bacteria</taxon>
        <taxon>Pseudomonadati</taxon>
        <taxon>Pseudomonadota</taxon>
        <taxon>Gammaproteobacteria</taxon>
        <taxon>Thiotrichales</taxon>
        <taxon>Thiotrichaceae</taxon>
        <taxon>Thiothrix</taxon>
    </lineage>
</organism>
<accession>A0A975FAD0</accession>
<protein>
    <submittedName>
        <fullName evidence="2">Uncharacterized protein</fullName>
    </submittedName>
</protein>
<dbReference type="EMBL" id="CP072793">
    <property type="protein sequence ID" value="QTR54325.1"/>
    <property type="molecule type" value="Genomic_DNA"/>
</dbReference>
<dbReference type="AlphaFoldDB" id="A0A975FAD0"/>
<evidence type="ECO:0000256" key="1">
    <source>
        <dbReference type="SAM" id="MobiDB-lite"/>
    </source>
</evidence>
<dbReference type="Proteomes" id="UP000672009">
    <property type="component" value="Chromosome"/>
</dbReference>
<keyword evidence="3" id="KW-1185">Reference proteome</keyword>
<dbReference type="KEGG" id="tun:J9260_04310"/>